<organism evidence="1 2">
    <name type="scientific">Flavivirga aquatica</name>
    <dbReference type="NCBI Taxonomy" id="1849968"/>
    <lineage>
        <taxon>Bacteria</taxon>
        <taxon>Pseudomonadati</taxon>
        <taxon>Bacteroidota</taxon>
        <taxon>Flavobacteriia</taxon>
        <taxon>Flavobacteriales</taxon>
        <taxon>Flavobacteriaceae</taxon>
        <taxon>Flavivirga</taxon>
    </lineage>
</organism>
<protein>
    <recommendedName>
        <fullName evidence="3">Transglutaminase-like domain-containing protein</fullName>
    </recommendedName>
</protein>
<evidence type="ECO:0000313" key="2">
    <source>
        <dbReference type="Proteomes" id="UP000095713"/>
    </source>
</evidence>
<evidence type="ECO:0008006" key="3">
    <source>
        <dbReference type="Google" id="ProtNLM"/>
    </source>
</evidence>
<keyword evidence="2" id="KW-1185">Reference proteome</keyword>
<comment type="caution">
    <text evidence="1">The sequence shown here is derived from an EMBL/GenBank/DDBJ whole genome shotgun (WGS) entry which is preliminary data.</text>
</comment>
<proteinExistence type="predicted"/>
<dbReference type="EMBL" id="MDJD01000047">
    <property type="protein sequence ID" value="OEK07613.1"/>
    <property type="molecule type" value="Genomic_DNA"/>
</dbReference>
<dbReference type="Proteomes" id="UP000095713">
    <property type="component" value="Unassembled WGS sequence"/>
</dbReference>
<sequence length="179" mass="20702">MKTLLIVLLIGVVFKGWIYRYVVTYKPIEKRTNYLIVNGELVNSIETKLINNEGLKIEKIIDIGLSVTSQQLRFTATKNYRDPNKLISTRTANCIGYAAFFSASCNYLLKKYDLDSIWVATPHKGQLYLLDINIHKYFKSPFFKDHDFVIIENMRTGNTLAIDPTIYDYLGVNYITLKK</sequence>
<dbReference type="OrthoDB" id="996585at2"/>
<evidence type="ECO:0000313" key="1">
    <source>
        <dbReference type="EMBL" id="OEK07613.1"/>
    </source>
</evidence>
<accession>A0A1E5T8B5</accession>
<reference evidence="1 2" key="1">
    <citation type="submission" date="2016-05" db="EMBL/GenBank/DDBJ databases">
        <title>Draft Genome Sequence of Algibacter sp. Strain SK-16 Isolated from the Surface Water of Aburatsubo Inlet.</title>
        <authorList>
            <person name="Wong S.-K."/>
            <person name="Yoshizawa S."/>
            <person name="Nakajima Y."/>
            <person name="Ogura Y."/>
            <person name="Tetsuya H."/>
            <person name="Hamasaki K."/>
        </authorList>
    </citation>
    <scope>NUCLEOTIDE SEQUENCE [LARGE SCALE GENOMIC DNA]</scope>
    <source>
        <strain evidence="1 2">SK-16</strain>
    </source>
</reference>
<dbReference type="RefSeq" id="WP_069830741.1">
    <property type="nucleotide sequence ID" value="NZ_MDJD01000047.1"/>
</dbReference>
<dbReference type="STRING" id="1849968.A8C32_17610"/>
<name>A0A1E5T8B5_9FLAO</name>
<dbReference type="AlphaFoldDB" id="A0A1E5T8B5"/>
<gene>
    <name evidence="1" type="ORF">A8C32_17610</name>
</gene>